<dbReference type="SUPFAM" id="SSF58038">
    <property type="entry name" value="SNARE fusion complex"/>
    <property type="match status" value="1"/>
</dbReference>
<protein>
    <submittedName>
        <fullName evidence="3">Predicted protein</fullName>
    </submittedName>
</protein>
<keyword evidence="2" id="KW-1133">Transmembrane helix</keyword>
<feature type="compositionally biased region" description="Polar residues" evidence="1">
    <location>
        <begin position="1"/>
        <end position="14"/>
    </location>
</feature>
<dbReference type="Gene3D" id="1.20.5.110">
    <property type="match status" value="1"/>
</dbReference>
<keyword evidence="2" id="KW-0472">Membrane</keyword>
<feature type="transmembrane region" description="Helical" evidence="2">
    <location>
        <begin position="114"/>
        <end position="136"/>
    </location>
</feature>
<accession>D2UYB2</accession>
<reference evidence="3 4" key="1">
    <citation type="journal article" date="2010" name="Cell">
        <title>The genome of Naegleria gruberi illuminates early eukaryotic versatility.</title>
        <authorList>
            <person name="Fritz-Laylin L.K."/>
            <person name="Prochnik S.E."/>
            <person name="Ginger M.L."/>
            <person name="Dacks J.B."/>
            <person name="Carpenter M.L."/>
            <person name="Field M.C."/>
            <person name="Kuo A."/>
            <person name="Paredez A."/>
            <person name="Chapman J."/>
            <person name="Pham J."/>
            <person name="Shu S."/>
            <person name="Neupane R."/>
            <person name="Cipriano M."/>
            <person name="Mancuso J."/>
            <person name="Tu H."/>
            <person name="Salamov A."/>
            <person name="Lindquist E."/>
            <person name="Shapiro H."/>
            <person name="Lucas S."/>
            <person name="Grigoriev I.V."/>
            <person name="Cande W.Z."/>
            <person name="Fulton C."/>
            <person name="Rokhsar D.S."/>
            <person name="Dawson S.C."/>
        </authorList>
    </citation>
    <scope>NUCLEOTIDE SEQUENCE [LARGE SCALE GENOMIC DNA]</scope>
    <source>
        <strain evidence="3 4">NEG-M</strain>
    </source>
</reference>
<organism evidence="4">
    <name type="scientific">Naegleria gruberi</name>
    <name type="common">Amoeba</name>
    <dbReference type="NCBI Taxonomy" id="5762"/>
    <lineage>
        <taxon>Eukaryota</taxon>
        <taxon>Discoba</taxon>
        <taxon>Heterolobosea</taxon>
        <taxon>Tetramitia</taxon>
        <taxon>Eutetramitia</taxon>
        <taxon>Vahlkampfiidae</taxon>
        <taxon>Naegleria</taxon>
    </lineage>
</organism>
<evidence type="ECO:0000256" key="1">
    <source>
        <dbReference type="SAM" id="MobiDB-lite"/>
    </source>
</evidence>
<name>D2UYB2_NAEGR</name>
<evidence type="ECO:0000313" key="3">
    <source>
        <dbReference type="EMBL" id="EFC50444.1"/>
    </source>
</evidence>
<feature type="region of interest" description="Disordered" evidence="1">
    <location>
        <begin position="1"/>
        <end position="41"/>
    </location>
</feature>
<dbReference type="AlphaFoldDB" id="D2UYB2"/>
<dbReference type="VEuPathDB" id="AmoebaDB:NAEGRDRAFT_61410"/>
<dbReference type="Proteomes" id="UP000006671">
    <property type="component" value="Unassembled WGS sequence"/>
</dbReference>
<dbReference type="OMA" id="YSIRISW"/>
<sequence length="137" mass="15846">MANNHRQLKSSLFGSASEKDTSSKPTTGYRDRSVNEQDEDLQDSEFNQVALELGQTSQALKHIAGELKDEVSQQVYGLKGTSTNMTETNVGMKKVMTRMEQVFDVRTWSQMWTLVLIIVGVFFFFYYLIRFLVYYFK</sequence>
<dbReference type="EMBL" id="GG738845">
    <property type="protein sequence ID" value="EFC50444.1"/>
    <property type="molecule type" value="Genomic_DNA"/>
</dbReference>
<gene>
    <name evidence="3" type="ORF">NAEGRDRAFT_61410</name>
</gene>
<keyword evidence="2" id="KW-0812">Transmembrane</keyword>
<dbReference type="CDD" id="cd15841">
    <property type="entry name" value="SNARE_Qc"/>
    <property type="match status" value="1"/>
</dbReference>
<keyword evidence="4" id="KW-1185">Reference proteome</keyword>
<dbReference type="GeneID" id="8855375"/>
<dbReference type="InParanoid" id="D2UYB2"/>
<dbReference type="RefSeq" id="XP_002683188.1">
    <property type="nucleotide sequence ID" value="XM_002683142.1"/>
</dbReference>
<proteinExistence type="predicted"/>
<evidence type="ECO:0000256" key="2">
    <source>
        <dbReference type="SAM" id="Phobius"/>
    </source>
</evidence>
<evidence type="ECO:0000313" key="4">
    <source>
        <dbReference type="Proteomes" id="UP000006671"/>
    </source>
</evidence>
<dbReference type="KEGG" id="ngr:NAEGRDRAFT_61410"/>
<dbReference type="OrthoDB" id="261831at2759"/>